<dbReference type="AlphaFoldDB" id="A0A0E0MNH8"/>
<proteinExistence type="predicted"/>
<accession>A0A0E0MNH8</accession>
<organism evidence="1">
    <name type="scientific">Oryza punctata</name>
    <name type="common">Red rice</name>
    <dbReference type="NCBI Taxonomy" id="4537"/>
    <lineage>
        <taxon>Eukaryota</taxon>
        <taxon>Viridiplantae</taxon>
        <taxon>Streptophyta</taxon>
        <taxon>Embryophyta</taxon>
        <taxon>Tracheophyta</taxon>
        <taxon>Spermatophyta</taxon>
        <taxon>Magnoliopsida</taxon>
        <taxon>Liliopsida</taxon>
        <taxon>Poales</taxon>
        <taxon>Poaceae</taxon>
        <taxon>BOP clade</taxon>
        <taxon>Oryzoideae</taxon>
        <taxon>Oryzeae</taxon>
        <taxon>Oryzinae</taxon>
        <taxon>Oryza</taxon>
    </lineage>
</organism>
<evidence type="ECO:0000313" key="1">
    <source>
        <dbReference type="EnsemblPlants" id="OPUNC12G14010.1"/>
    </source>
</evidence>
<evidence type="ECO:0000313" key="2">
    <source>
        <dbReference type="Proteomes" id="UP000026962"/>
    </source>
</evidence>
<keyword evidence="2" id="KW-1185">Reference proteome</keyword>
<reference evidence="1" key="2">
    <citation type="submission" date="2018-05" db="EMBL/GenBank/DDBJ databases">
        <title>OpunRS2 (Oryza punctata Reference Sequence Version 2).</title>
        <authorList>
            <person name="Zhang J."/>
            <person name="Kudrna D."/>
            <person name="Lee S."/>
            <person name="Talag J."/>
            <person name="Welchert J."/>
            <person name="Wing R.A."/>
        </authorList>
    </citation>
    <scope>NUCLEOTIDE SEQUENCE [LARGE SCALE GENOMIC DNA]</scope>
</reference>
<dbReference type="HOGENOM" id="CLU_3017590_0_0_1"/>
<dbReference type="Gramene" id="OPUNC12G14010.1">
    <property type="protein sequence ID" value="OPUNC12G14010.1"/>
    <property type="gene ID" value="OPUNC12G14010"/>
</dbReference>
<reference evidence="1" key="1">
    <citation type="submission" date="2015-04" db="UniProtKB">
        <authorList>
            <consortium name="EnsemblPlants"/>
        </authorList>
    </citation>
    <scope>IDENTIFICATION</scope>
</reference>
<name>A0A0E0MNH8_ORYPU</name>
<sequence>MGLRGKFTRFIQENEEEGTWNWASLPEQAGLLRSAKSDNSRWTDYYRDKTDSGNFT</sequence>
<protein>
    <submittedName>
        <fullName evidence="1">Uncharacterized protein</fullName>
    </submittedName>
</protein>
<dbReference type="EnsemblPlants" id="OPUNC12G14010.1">
    <property type="protein sequence ID" value="OPUNC12G14010.1"/>
    <property type="gene ID" value="OPUNC12G14010"/>
</dbReference>
<dbReference type="Proteomes" id="UP000026962">
    <property type="component" value="Chromosome 12"/>
</dbReference>